<dbReference type="Pfam" id="PF13723">
    <property type="entry name" value="Ketoacyl-synt_2"/>
    <property type="match status" value="1"/>
</dbReference>
<evidence type="ECO:0000313" key="3">
    <source>
        <dbReference type="Proteomes" id="UP000445696"/>
    </source>
</evidence>
<feature type="domain" description="Beta-ketoacyl synthase-like N-terminal" evidence="1">
    <location>
        <begin position="7"/>
        <end position="220"/>
    </location>
</feature>
<dbReference type="OrthoDB" id="9798676at2"/>
<name>A0A845MHK8_9PROT</name>
<sequence>MDSPDAWQRWAEGGALLPDQDGLPDVRDLPAGLRRRLSRLGKIALRVAMDIGTDEKPRVVFSSRNGNVTQMLQLLESLAVDEPISPTGFGMSVHNSLAGMLSIMTKNREAQTAIAAGGESLCLGLIEATAWLREDPSAPVLLLHADETLPEFYSPFRDPDVPVCALALLLAPADEGSGGYRFGFSGTSTRAAAGDPLQSFIRFLLRGEIDWNWSGAQGNWWCQRHA</sequence>
<dbReference type="InterPro" id="IPR014030">
    <property type="entry name" value="Ketoacyl_synth_N"/>
</dbReference>
<gene>
    <name evidence="2" type="ORF">GQF03_11255</name>
</gene>
<dbReference type="EMBL" id="WTVA01000004">
    <property type="protein sequence ID" value="MZR22910.1"/>
    <property type="molecule type" value="Genomic_DNA"/>
</dbReference>
<reference evidence="2 3" key="1">
    <citation type="journal article" date="2014" name="Int. J. Syst. Evol. Microbiol.">
        <title>Sneathiella chungangensis sp. nov., isolated from a marine sand, and emended description of the genus Sneathiella.</title>
        <authorList>
            <person name="Siamphan C."/>
            <person name="Kim H."/>
            <person name="Lee J.S."/>
            <person name="Kim W."/>
        </authorList>
    </citation>
    <scope>NUCLEOTIDE SEQUENCE [LARGE SCALE GENOMIC DNA]</scope>
    <source>
        <strain evidence="2 3">KCTC 32476</strain>
    </source>
</reference>
<organism evidence="2 3">
    <name type="scientific">Sneathiella chungangensis</name>
    <dbReference type="NCBI Taxonomy" id="1418234"/>
    <lineage>
        <taxon>Bacteria</taxon>
        <taxon>Pseudomonadati</taxon>
        <taxon>Pseudomonadota</taxon>
        <taxon>Alphaproteobacteria</taxon>
        <taxon>Sneathiellales</taxon>
        <taxon>Sneathiellaceae</taxon>
        <taxon>Sneathiella</taxon>
    </lineage>
</organism>
<dbReference type="AlphaFoldDB" id="A0A845MHK8"/>
<keyword evidence="3" id="KW-1185">Reference proteome</keyword>
<evidence type="ECO:0000313" key="2">
    <source>
        <dbReference type="EMBL" id="MZR22910.1"/>
    </source>
</evidence>
<dbReference type="Proteomes" id="UP000445696">
    <property type="component" value="Unassembled WGS sequence"/>
</dbReference>
<proteinExistence type="predicted"/>
<accession>A0A845MHK8</accession>
<comment type="caution">
    <text evidence="2">The sequence shown here is derived from an EMBL/GenBank/DDBJ whole genome shotgun (WGS) entry which is preliminary data.</text>
</comment>
<protein>
    <submittedName>
        <fullName evidence="2">3-oxoacyl-ACP synthase</fullName>
    </submittedName>
</protein>
<evidence type="ECO:0000259" key="1">
    <source>
        <dbReference type="Pfam" id="PF13723"/>
    </source>
</evidence>
<dbReference type="RefSeq" id="WP_161339365.1">
    <property type="nucleotide sequence ID" value="NZ_JBHSDG010000004.1"/>
</dbReference>